<feature type="transmembrane region" description="Helical" evidence="7">
    <location>
        <begin position="40"/>
        <end position="62"/>
    </location>
</feature>
<proteinExistence type="predicted"/>
<name>A0ABP5Q3J2_9MICO</name>
<organism evidence="9 10">
    <name type="scientific">Herbiconiux moechotypicola</name>
    <dbReference type="NCBI Taxonomy" id="637393"/>
    <lineage>
        <taxon>Bacteria</taxon>
        <taxon>Bacillati</taxon>
        <taxon>Actinomycetota</taxon>
        <taxon>Actinomycetes</taxon>
        <taxon>Micrococcales</taxon>
        <taxon>Microbacteriaceae</taxon>
        <taxon>Herbiconiux</taxon>
    </lineage>
</organism>
<evidence type="ECO:0000256" key="4">
    <source>
        <dbReference type="ARBA" id="ARBA00022989"/>
    </source>
</evidence>
<feature type="region of interest" description="Disordered" evidence="6">
    <location>
        <begin position="1"/>
        <end position="20"/>
    </location>
</feature>
<feature type="transmembrane region" description="Helical" evidence="7">
    <location>
        <begin position="252"/>
        <end position="278"/>
    </location>
</feature>
<keyword evidence="3 7" id="KW-0812">Transmembrane</keyword>
<reference evidence="10" key="1">
    <citation type="journal article" date="2019" name="Int. J. Syst. Evol. Microbiol.">
        <title>The Global Catalogue of Microorganisms (GCM) 10K type strain sequencing project: providing services to taxonomists for standard genome sequencing and annotation.</title>
        <authorList>
            <consortium name="The Broad Institute Genomics Platform"/>
            <consortium name="The Broad Institute Genome Sequencing Center for Infectious Disease"/>
            <person name="Wu L."/>
            <person name="Ma J."/>
        </authorList>
    </citation>
    <scope>NUCLEOTIDE SEQUENCE [LARGE SCALE GENOMIC DNA]</scope>
    <source>
        <strain evidence="10">JCM 16117</strain>
    </source>
</reference>
<feature type="transmembrane region" description="Helical" evidence="7">
    <location>
        <begin position="161"/>
        <end position="186"/>
    </location>
</feature>
<dbReference type="PANTHER" id="PTHR30294">
    <property type="entry name" value="MEMBRANE COMPONENT OF ABC TRANSPORTER YHHJ-RELATED"/>
    <property type="match status" value="1"/>
</dbReference>
<feature type="domain" description="ABC-2 type transporter transmembrane" evidence="8">
    <location>
        <begin position="40"/>
        <end position="358"/>
    </location>
</feature>
<dbReference type="PANTHER" id="PTHR30294:SF29">
    <property type="entry name" value="MULTIDRUG ABC TRANSPORTER PERMEASE YBHS-RELATED"/>
    <property type="match status" value="1"/>
</dbReference>
<keyword evidence="10" id="KW-1185">Reference proteome</keyword>
<evidence type="ECO:0000256" key="1">
    <source>
        <dbReference type="ARBA" id="ARBA00004651"/>
    </source>
</evidence>
<comment type="subcellular location">
    <subcellularLocation>
        <location evidence="1">Cell membrane</location>
        <topology evidence="1">Multi-pass membrane protein</topology>
    </subcellularLocation>
</comment>
<feature type="transmembrane region" description="Helical" evidence="7">
    <location>
        <begin position="340"/>
        <end position="362"/>
    </location>
</feature>
<evidence type="ECO:0000256" key="2">
    <source>
        <dbReference type="ARBA" id="ARBA00022475"/>
    </source>
</evidence>
<evidence type="ECO:0000256" key="6">
    <source>
        <dbReference type="SAM" id="MobiDB-lite"/>
    </source>
</evidence>
<evidence type="ECO:0000313" key="10">
    <source>
        <dbReference type="Proteomes" id="UP001500929"/>
    </source>
</evidence>
<keyword evidence="4 7" id="KW-1133">Transmembrane helix</keyword>
<dbReference type="InterPro" id="IPR013525">
    <property type="entry name" value="ABC2_TM"/>
</dbReference>
<evidence type="ECO:0000313" key="9">
    <source>
        <dbReference type="EMBL" id="GAA2225303.1"/>
    </source>
</evidence>
<evidence type="ECO:0000256" key="7">
    <source>
        <dbReference type="SAM" id="Phobius"/>
    </source>
</evidence>
<sequence>MTTAPHTTAPRTPRPRPLGPAQATWLVARREMSMRLRSKAFLISTGILMLAILASIIVGGILGATASTTKVATVAGTASVTAEVPGLEVTEAASADAAEELVRSGEVDAAILPAGTSSTSTTGALPYEIVALDSTPTTLVQLLSTSPEVVLLEPTDDGDGFLSYIIGIAFGVVFFMSAVTFGATIAQSVVEEKQTRVVEILLSTISARELMAGKVVGNSILAFGQIALIALISALGLTITGQSALLGMLGPAILWFVVFFVFGFVLIAALFAATAALVSRQEDVGSVTSPVMMLVMIPYFLVIFFNSNEAVMGVMSYVPFSAPIGMPLRLFLGDASWWEPLLSLVILLATTVVVVLIGSRIYSNSLLRTGSRVKLLDALKG</sequence>
<dbReference type="Proteomes" id="UP001500929">
    <property type="component" value="Unassembled WGS sequence"/>
</dbReference>
<comment type="caution">
    <text evidence="9">The sequence shown here is derived from an EMBL/GenBank/DDBJ whole genome shotgun (WGS) entry which is preliminary data.</text>
</comment>
<dbReference type="InterPro" id="IPR051449">
    <property type="entry name" value="ABC-2_transporter_component"/>
</dbReference>
<accession>A0ABP5Q3J2</accession>
<gene>
    <name evidence="9" type="ORF">GCM10009851_06280</name>
</gene>
<evidence type="ECO:0000256" key="3">
    <source>
        <dbReference type="ARBA" id="ARBA00022692"/>
    </source>
</evidence>
<protein>
    <submittedName>
        <fullName evidence="9">ABC transporter permease</fullName>
    </submittedName>
</protein>
<evidence type="ECO:0000259" key="8">
    <source>
        <dbReference type="Pfam" id="PF12698"/>
    </source>
</evidence>
<keyword evidence="5 7" id="KW-0472">Membrane</keyword>
<feature type="compositionally biased region" description="Low complexity" evidence="6">
    <location>
        <begin position="1"/>
        <end position="11"/>
    </location>
</feature>
<feature type="transmembrane region" description="Helical" evidence="7">
    <location>
        <begin position="220"/>
        <end position="240"/>
    </location>
</feature>
<dbReference type="EMBL" id="BAAAQY010000002">
    <property type="protein sequence ID" value="GAA2225303.1"/>
    <property type="molecule type" value="Genomic_DNA"/>
</dbReference>
<dbReference type="Pfam" id="PF12698">
    <property type="entry name" value="ABC2_membrane_3"/>
    <property type="match status" value="1"/>
</dbReference>
<evidence type="ECO:0000256" key="5">
    <source>
        <dbReference type="ARBA" id="ARBA00023136"/>
    </source>
</evidence>
<dbReference type="RefSeq" id="WP_375163605.1">
    <property type="nucleotide sequence ID" value="NZ_BAAAQY010000002.1"/>
</dbReference>
<keyword evidence="2" id="KW-1003">Cell membrane</keyword>